<evidence type="ECO:0000313" key="3">
    <source>
        <dbReference type="EMBL" id="PPQ82856.1"/>
    </source>
</evidence>
<keyword evidence="4" id="KW-1185">Reference proteome</keyword>
<name>A0A409WWM1_9AGAR</name>
<dbReference type="InterPro" id="IPR029069">
    <property type="entry name" value="HotDog_dom_sf"/>
</dbReference>
<dbReference type="CDD" id="cd00586">
    <property type="entry name" value="4HBT"/>
    <property type="match status" value="1"/>
</dbReference>
<feature type="transmembrane region" description="Helical" evidence="2">
    <location>
        <begin position="143"/>
        <end position="162"/>
    </location>
</feature>
<evidence type="ECO:0000313" key="4">
    <source>
        <dbReference type="Proteomes" id="UP000284842"/>
    </source>
</evidence>
<dbReference type="PANTHER" id="PTHR12475:SF4">
    <property type="entry name" value="PROTEIN THEM6"/>
    <property type="match status" value="1"/>
</dbReference>
<reference evidence="3 4" key="1">
    <citation type="journal article" date="2018" name="Evol. Lett.">
        <title>Horizontal gene cluster transfer increased hallucinogenic mushroom diversity.</title>
        <authorList>
            <person name="Reynolds H.T."/>
            <person name="Vijayakumar V."/>
            <person name="Gluck-Thaler E."/>
            <person name="Korotkin H.B."/>
            <person name="Matheny P.B."/>
            <person name="Slot J.C."/>
        </authorList>
    </citation>
    <scope>NUCLEOTIDE SEQUENCE [LARGE SCALE GENOMIC DNA]</scope>
    <source>
        <strain evidence="3 4">2629</strain>
    </source>
</reference>
<dbReference type="AlphaFoldDB" id="A0A409WWM1"/>
<evidence type="ECO:0008006" key="5">
    <source>
        <dbReference type="Google" id="ProtNLM"/>
    </source>
</evidence>
<feature type="transmembrane region" description="Helical" evidence="2">
    <location>
        <begin position="35"/>
        <end position="57"/>
    </location>
</feature>
<sequence>MSSAHAVALMESAKRLLDEVTLANLLRVAPKLAKILFVLLFLINIRSWPLAWHFRVFRPVFALRIQRRWMRICASFKSPANRVRIHDQWMESISPIGENPLQMMVPFKSWASLDDSDFNGHLSNSSYAKILDSARFKAAMKMFPYFFTAGGWMALAATHYHFVREIPILKSYEIRTSIVAWDQKWIYIVSRFVRKPEGKKKPVKKIASPPSDSEPAPQILALRTPATEDPSTSGTPIPAATPLTVTGLQDTAQALKAVSAGLKHEEVDGSTLHTVAVARLCFKVGRITVPPAVVLGSNGFTGETGFSKTTPHPEWAQQKKVASLPHGGSLKKLKQFMTGGWKDVPEKERWWEQALGPEIEQQRLRNLALVEGLSFGLENARNI</sequence>
<dbReference type="Pfam" id="PF13279">
    <property type="entry name" value="4HBT_2"/>
    <property type="match status" value="1"/>
</dbReference>
<dbReference type="Gene3D" id="3.10.129.10">
    <property type="entry name" value="Hotdog Thioesterase"/>
    <property type="match status" value="1"/>
</dbReference>
<keyword evidence="2" id="KW-0472">Membrane</keyword>
<proteinExistence type="inferred from homology"/>
<comment type="caution">
    <text evidence="3">The sequence shown here is derived from an EMBL/GenBank/DDBJ whole genome shotgun (WGS) entry which is preliminary data.</text>
</comment>
<evidence type="ECO:0000256" key="2">
    <source>
        <dbReference type="SAM" id="Phobius"/>
    </source>
</evidence>
<dbReference type="EMBL" id="NHTK01005109">
    <property type="protein sequence ID" value="PPQ82856.1"/>
    <property type="molecule type" value="Genomic_DNA"/>
</dbReference>
<keyword evidence="2" id="KW-0812">Transmembrane</keyword>
<dbReference type="Proteomes" id="UP000284842">
    <property type="component" value="Unassembled WGS sequence"/>
</dbReference>
<dbReference type="PANTHER" id="PTHR12475">
    <property type="match status" value="1"/>
</dbReference>
<comment type="similarity">
    <text evidence="1">Belongs to the lcsJ thioesterase family.</text>
</comment>
<accession>A0A409WWM1</accession>
<evidence type="ECO:0000256" key="1">
    <source>
        <dbReference type="ARBA" id="ARBA00038476"/>
    </source>
</evidence>
<gene>
    <name evidence="3" type="ORF">CVT24_008288</name>
</gene>
<dbReference type="SUPFAM" id="SSF54637">
    <property type="entry name" value="Thioesterase/thiol ester dehydrase-isomerase"/>
    <property type="match status" value="1"/>
</dbReference>
<keyword evidence="2" id="KW-1133">Transmembrane helix</keyword>
<dbReference type="OrthoDB" id="265761at2759"/>
<protein>
    <recommendedName>
        <fullName evidence="5">Thioesterase domain-containing protein</fullName>
    </recommendedName>
</protein>
<dbReference type="InParanoid" id="A0A409WWM1"/>
<dbReference type="InterPro" id="IPR051490">
    <property type="entry name" value="THEM6_lcsJ_thioesterase"/>
</dbReference>
<organism evidence="3 4">
    <name type="scientific">Panaeolus cyanescens</name>
    <dbReference type="NCBI Taxonomy" id="181874"/>
    <lineage>
        <taxon>Eukaryota</taxon>
        <taxon>Fungi</taxon>
        <taxon>Dikarya</taxon>
        <taxon>Basidiomycota</taxon>
        <taxon>Agaricomycotina</taxon>
        <taxon>Agaricomycetes</taxon>
        <taxon>Agaricomycetidae</taxon>
        <taxon>Agaricales</taxon>
        <taxon>Agaricineae</taxon>
        <taxon>Galeropsidaceae</taxon>
        <taxon>Panaeolus</taxon>
    </lineage>
</organism>